<dbReference type="GO" id="GO:0010181">
    <property type="term" value="F:FMN binding"/>
    <property type="evidence" value="ECO:0007669"/>
    <property type="project" value="InterPro"/>
</dbReference>
<evidence type="ECO:0000256" key="2">
    <source>
        <dbReference type="ARBA" id="ARBA00022630"/>
    </source>
</evidence>
<evidence type="ECO:0000256" key="1">
    <source>
        <dbReference type="ARBA" id="ARBA00001917"/>
    </source>
</evidence>
<evidence type="ECO:0000259" key="5">
    <source>
        <dbReference type="SMART" id="SM00903"/>
    </source>
</evidence>
<feature type="domain" description="Flavin reductase like" evidence="5">
    <location>
        <begin position="19"/>
        <end position="177"/>
    </location>
</feature>
<dbReference type="AlphaFoldDB" id="A0A381V989"/>
<comment type="similarity">
    <text evidence="4">Belongs to the flavoredoxin family.</text>
</comment>
<dbReference type="EMBL" id="UINC01008146">
    <property type="protein sequence ID" value="SVA36714.1"/>
    <property type="molecule type" value="Genomic_DNA"/>
</dbReference>
<name>A0A381V989_9ZZZZ</name>
<sequence>MIIDPENSSFQDNHKIMIGSILPRPIAFVSTQSKDGNYNLAPFSYFNGICSNPPSIMFAPGRRGYDGKTKDTLNNIESTGEFVVNIVSEDFAEQMVVCATDFEPEINEFTISGLTPETCMKISPPRVQEARISYECKLNQIVPVGNEGPGGGFVVIGTVVLFHIDDEVYDDGRINLDKLNPVGRLAGHTYSRTKDTFEIIRKIKPD</sequence>
<gene>
    <name evidence="6" type="ORF">METZ01_LOCUS89568</name>
</gene>
<dbReference type="SUPFAM" id="SSF50475">
    <property type="entry name" value="FMN-binding split barrel"/>
    <property type="match status" value="1"/>
</dbReference>
<comment type="cofactor">
    <cofactor evidence="1">
        <name>FMN</name>
        <dbReference type="ChEBI" id="CHEBI:58210"/>
    </cofactor>
</comment>
<dbReference type="PANTHER" id="PTHR33798:SF5">
    <property type="entry name" value="FLAVIN REDUCTASE LIKE DOMAIN-CONTAINING PROTEIN"/>
    <property type="match status" value="1"/>
</dbReference>
<keyword evidence="2" id="KW-0285">Flavoprotein</keyword>
<evidence type="ECO:0000256" key="4">
    <source>
        <dbReference type="ARBA" id="ARBA00038054"/>
    </source>
</evidence>
<evidence type="ECO:0000313" key="6">
    <source>
        <dbReference type="EMBL" id="SVA36714.1"/>
    </source>
</evidence>
<protein>
    <recommendedName>
        <fullName evidence="5">Flavin reductase like domain-containing protein</fullName>
    </recommendedName>
</protein>
<reference evidence="6" key="1">
    <citation type="submission" date="2018-05" db="EMBL/GenBank/DDBJ databases">
        <authorList>
            <person name="Lanie J.A."/>
            <person name="Ng W.-L."/>
            <person name="Kazmierczak K.M."/>
            <person name="Andrzejewski T.M."/>
            <person name="Davidsen T.M."/>
            <person name="Wayne K.J."/>
            <person name="Tettelin H."/>
            <person name="Glass J.I."/>
            <person name="Rusch D."/>
            <person name="Podicherti R."/>
            <person name="Tsui H.-C.T."/>
            <person name="Winkler M.E."/>
        </authorList>
    </citation>
    <scope>NUCLEOTIDE SEQUENCE</scope>
</reference>
<organism evidence="6">
    <name type="scientific">marine metagenome</name>
    <dbReference type="NCBI Taxonomy" id="408172"/>
    <lineage>
        <taxon>unclassified sequences</taxon>
        <taxon>metagenomes</taxon>
        <taxon>ecological metagenomes</taxon>
    </lineage>
</organism>
<dbReference type="InterPro" id="IPR012349">
    <property type="entry name" value="Split_barrel_FMN-bd"/>
</dbReference>
<dbReference type="PANTHER" id="PTHR33798">
    <property type="entry name" value="FLAVOPROTEIN OXYGENASE"/>
    <property type="match status" value="1"/>
</dbReference>
<dbReference type="InterPro" id="IPR002563">
    <property type="entry name" value="Flavin_Rdtase-like_dom"/>
</dbReference>
<keyword evidence="3" id="KW-0288">FMN</keyword>
<proteinExistence type="inferred from homology"/>
<dbReference type="Pfam" id="PF01613">
    <property type="entry name" value="Flavin_Reduct"/>
    <property type="match status" value="1"/>
</dbReference>
<dbReference type="SMART" id="SM00903">
    <property type="entry name" value="Flavin_Reduct"/>
    <property type="match status" value="1"/>
</dbReference>
<evidence type="ECO:0000256" key="3">
    <source>
        <dbReference type="ARBA" id="ARBA00022643"/>
    </source>
</evidence>
<dbReference type="Gene3D" id="2.30.110.10">
    <property type="entry name" value="Electron Transport, Fmn-binding Protein, Chain A"/>
    <property type="match status" value="1"/>
</dbReference>
<accession>A0A381V989</accession>